<feature type="domain" description="Inositolphosphotransferase Aur1/Ipt1" evidence="2">
    <location>
        <begin position="40"/>
        <end position="191"/>
    </location>
</feature>
<keyword evidence="1" id="KW-1133">Transmembrane helix</keyword>
<dbReference type="EMBL" id="WHOC01000060">
    <property type="protein sequence ID" value="NOU86348.1"/>
    <property type="molecule type" value="Genomic_DNA"/>
</dbReference>
<name>A0ABX1Z337_9BACL</name>
<organism evidence="3 4">
    <name type="scientific">Paenibacillus germinis</name>
    <dbReference type="NCBI Taxonomy" id="2654979"/>
    <lineage>
        <taxon>Bacteria</taxon>
        <taxon>Bacillati</taxon>
        <taxon>Bacillota</taxon>
        <taxon>Bacilli</taxon>
        <taxon>Bacillales</taxon>
        <taxon>Paenibacillaceae</taxon>
        <taxon>Paenibacillus</taxon>
    </lineage>
</organism>
<dbReference type="RefSeq" id="WP_171689638.1">
    <property type="nucleotide sequence ID" value="NZ_WHOC01000060.1"/>
</dbReference>
<protein>
    <submittedName>
        <fullName evidence="3">Inositol phosphorylceramide synthase</fullName>
    </submittedName>
</protein>
<feature type="transmembrane region" description="Helical" evidence="1">
    <location>
        <begin position="153"/>
        <end position="172"/>
    </location>
</feature>
<reference evidence="3 4" key="1">
    <citation type="submission" date="2019-10" db="EMBL/GenBank/DDBJ databases">
        <title>Description of Paenibacillus choica sp. nov.</title>
        <authorList>
            <person name="Carlier A."/>
            <person name="Qi S."/>
        </authorList>
    </citation>
    <scope>NUCLEOTIDE SEQUENCE [LARGE SCALE GENOMIC DNA]</scope>
    <source>
        <strain evidence="3 4">LMG 31460</strain>
    </source>
</reference>
<dbReference type="InterPro" id="IPR036938">
    <property type="entry name" value="PAP2/HPO_sf"/>
</dbReference>
<keyword evidence="4" id="KW-1185">Reference proteome</keyword>
<evidence type="ECO:0000313" key="3">
    <source>
        <dbReference type="EMBL" id="NOU86348.1"/>
    </source>
</evidence>
<evidence type="ECO:0000313" key="4">
    <source>
        <dbReference type="Proteomes" id="UP000658690"/>
    </source>
</evidence>
<proteinExistence type="predicted"/>
<keyword evidence="1" id="KW-0812">Transmembrane</keyword>
<comment type="caution">
    <text evidence="3">The sequence shown here is derived from an EMBL/GenBank/DDBJ whole genome shotgun (WGS) entry which is preliminary data.</text>
</comment>
<gene>
    <name evidence="3" type="ORF">GC102_11275</name>
</gene>
<dbReference type="SUPFAM" id="SSF48317">
    <property type="entry name" value="Acid phosphatase/Vanadium-dependent haloperoxidase"/>
    <property type="match status" value="1"/>
</dbReference>
<evidence type="ECO:0000259" key="2">
    <source>
        <dbReference type="Pfam" id="PF14378"/>
    </source>
</evidence>
<dbReference type="Proteomes" id="UP000658690">
    <property type="component" value="Unassembled WGS sequence"/>
</dbReference>
<accession>A0ABX1Z337</accession>
<sequence length="210" mass="24536">MSYVKRYWPLLWINLIPILSIVYTFLNHDRPSVRMLWAELDKHIPLMPIFILPYDSWYPFLLSKFIWLFLKEKETYFKTLTIMCIGLIICYLIYSVFQTTIARPQLTEQGIFNDMIRFVYNHDQPYNCFPSIHVLTSYIVLKGAKQCAGIQGAAFAIVAVLYFSIIISTIFIKQHVILDVIGAIVLVEVLYLMAFVFQVISSQKKMLKVS</sequence>
<feature type="transmembrane region" description="Helical" evidence="1">
    <location>
        <begin position="7"/>
        <end position="26"/>
    </location>
</feature>
<evidence type="ECO:0000256" key="1">
    <source>
        <dbReference type="SAM" id="Phobius"/>
    </source>
</evidence>
<dbReference type="Pfam" id="PF14378">
    <property type="entry name" value="PAP2_3"/>
    <property type="match status" value="1"/>
</dbReference>
<keyword evidence="1" id="KW-0472">Membrane</keyword>
<feature type="transmembrane region" description="Helical" evidence="1">
    <location>
        <begin position="46"/>
        <end position="70"/>
    </location>
</feature>
<feature type="transmembrane region" description="Helical" evidence="1">
    <location>
        <begin position="77"/>
        <end position="97"/>
    </location>
</feature>
<dbReference type="InterPro" id="IPR026841">
    <property type="entry name" value="Aur1/Ipt1"/>
</dbReference>
<feature type="transmembrane region" description="Helical" evidence="1">
    <location>
        <begin position="178"/>
        <end position="200"/>
    </location>
</feature>